<evidence type="ECO:0000259" key="2">
    <source>
        <dbReference type="Pfam" id="PF04326"/>
    </source>
</evidence>
<dbReference type="InterPro" id="IPR038461">
    <property type="entry name" value="Schlafen_AlbA_2_dom_sf"/>
</dbReference>
<protein>
    <submittedName>
        <fullName evidence="3">RNA-binding domain-containing protein</fullName>
    </submittedName>
</protein>
<sequence>MVSLEGGVKLKIDNVIIEASLTEFKVDLETEKPAHWLKTLVAFANSNGGSMYFGVNNNAELIGLKNAQDIAEKITDFIDKRITPSLPYELIPYSKDKLDCIEIKVSKGNATPYYYFHEKTREVYVRKGSSTVLATNQEIVNLVLRGANLTYDRVVTNIKQTEKSFTVFEATWYDRTHTKFTKEDYISLGLSNDEGFLTNAGVLIADQNTYLHNRLFCTRWNGLTKTGLDEARDDREIEGSIVNQLIRALDFFEANTHKRWHKESTGRVDEPDYDMLAIQEALVNAIIHRDYTELGSEVCLDIYDDRIEISSPGIAYDNQNIPKNVDFIVKSKRRNPILADVFSRMHYMDRRGSGLKKITDETRRLFNDEGYHVEYYNNNGFFMVTIYNANYGKNGNVTENVTNVTKNLTNLENQVLELIKQGINTTKDLVVKTGKTKMSISRTTASLQQKHLILRVGSSRIGHWEVKD</sequence>
<reference evidence="3" key="1">
    <citation type="submission" date="2024-01" db="EMBL/GenBank/DDBJ databases">
        <title>Complete genome sequence of Mycoplasma arginini type strain G 230.</title>
        <authorList>
            <person name="Spergser J."/>
        </authorList>
    </citation>
    <scope>NUCLEOTIDE SEQUENCE</scope>
    <source>
        <strain evidence="3">NCTC 10129</strain>
    </source>
</reference>
<accession>A0ABZ2AJ34</accession>
<gene>
    <name evidence="3" type="ORF">V2E25_00315</name>
</gene>
<dbReference type="InterPro" id="IPR038475">
    <property type="entry name" value="RecG_C_sf"/>
</dbReference>
<organism evidence="3 4">
    <name type="scientific">Mycoplasmopsis arginini</name>
    <name type="common">Mycoplasma arginini</name>
    <dbReference type="NCBI Taxonomy" id="2094"/>
    <lineage>
        <taxon>Bacteria</taxon>
        <taxon>Bacillati</taxon>
        <taxon>Mycoplasmatota</taxon>
        <taxon>Mycoplasmoidales</taxon>
        <taxon>Metamycoplasmataceae</taxon>
        <taxon>Mycoplasmopsis</taxon>
    </lineage>
</organism>
<dbReference type="Gene3D" id="3.30.565.60">
    <property type="match status" value="1"/>
</dbReference>
<feature type="domain" description="Schlafen AlbA-2" evidence="2">
    <location>
        <begin position="18"/>
        <end position="133"/>
    </location>
</feature>
<dbReference type="Pfam" id="PF13749">
    <property type="entry name" value="HATPase_c_4"/>
    <property type="match status" value="1"/>
</dbReference>
<keyword evidence="1" id="KW-0175">Coiled coil</keyword>
<evidence type="ECO:0000313" key="4">
    <source>
        <dbReference type="Proteomes" id="UP001432074"/>
    </source>
</evidence>
<name>A0ABZ2AJ34_MYCAR</name>
<dbReference type="Proteomes" id="UP001432074">
    <property type="component" value="Chromosome"/>
</dbReference>
<keyword evidence="4" id="KW-1185">Reference proteome</keyword>
<feature type="coiled-coil region" evidence="1">
    <location>
        <begin position="394"/>
        <end position="421"/>
    </location>
</feature>
<dbReference type="RefSeq" id="WP_129694420.1">
    <property type="nucleotide sequence ID" value="NZ_CP143577.1"/>
</dbReference>
<dbReference type="PANTHER" id="PTHR30595">
    <property type="entry name" value="GLPR-RELATED TRANSCRIPTIONAL REPRESSOR"/>
    <property type="match status" value="1"/>
</dbReference>
<dbReference type="EMBL" id="CP143577">
    <property type="protein sequence ID" value="WVN22035.1"/>
    <property type="molecule type" value="Genomic_DNA"/>
</dbReference>
<proteinExistence type="predicted"/>
<dbReference type="InterPro" id="IPR007421">
    <property type="entry name" value="Schlafen_AlbA_2_dom"/>
</dbReference>
<evidence type="ECO:0000256" key="1">
    <source>
        <dbReference type="SAM" id="Coils"/>
    </source>
</evidence>
<dbReference type="PANTHER" id="PTHR30595:SF6">
    <property type="entry name" value="SCHLAFEN ALBA-2 DOMAIN-CONTAINING PROTEIN"/>
    <property type="match status" value="1"/>
</dbReference>
<dbReference type="Gene3D" id="3.30.950.30">
    <property type="entry name" value="Schlafen, AAA domain"/>
    <property type="match status" value="1"/>
</dbReference>
<evidence type="ECO:0000313" key="3">
    <source>
        <dbReference type="EMBL" id="WVN22035.1"/>
    </source>
</evidence>
<dbReference type="Pfam" id="PF04326">
    <property type="entry name" value="SLFN_AlbA_2"/>
    <property type="match status" value="1"/>
</dbReference>